<name>A0A8J3G907_9BACT</name>
<sequence length="142" mass="16423">MEKVLIDTDVVIDYLTERVPFDKFAIRIFALCETKVIEGHLTPVIVANAHYILRRKNSRDVVVEKLKQLLSIVEILEMSRMTVLDALNSDFTDFEDSLQYFAAVQSKKIGIILTRNVKDYRKSKIRVMTPEAYLEARNDSLN</sequence>
<proteinExistence type="predicted"/>
<feature type="domain" description="PIN" evidence="1">
    <location>
        <begin position="3"/>
        <end position="118"/>
    </location>
</feature>
<dbReference type="Pfam" id="PF13470">
    <property type="entry name" value="PIN_3"/>
    <property type="match status" value="1"/>
</dbReference>
<dbReference type="EMBL" id="BMXF01000002">
    <property type="protein sequence ID" value="GHB69474.1"/>
    <property type="molecule type" value="Genomic_DNA"/>
</dbReference>
<keyword evidence="3" id="KW-1185">Reference proteome</keyword>
<organism evidence="2 3">
    <name type="scientific">Persicitalea jodogahamensis</name>
    <dbReference type="NCBI Taxonomy" id="402147"/>
    <lineage>
        <taxon>Bacteria</taxon>
        <taxon>Pseudomonadati</taxon>
        <taxon>Bacteroidota</taxon>
        <taxon>Cytophagia</taxon>
        <taxon>Cytophagales</taxon>
        <taxon>Spirosomataceae</taxon>
        <taxon>Persicitalea</taxon>
    </lineage>
</organism>
<dbReference type="InterPro" id="IPR029060">
    <property type="entry name" value="PIN-like_dom_sf"/>
</dbReference>
<accession>A0A8J3G907</accession>
<dbReference type="Gene3D" id="3.40.50.1010">
    <property type="entry name" value="5'-nuclease"/>
    <property type="match status" value="1"/>
</dbReference>
<protein>
    <submittedName>
        <fullName evidence="2">PIN domain-containing protein</fullName>
    </submittedName>
</protein>
<reference evidence="2 3" key="1">
    <citation type="journal article" date="2014" name="Int. J. Syst. Evol. Microbiol.">
        <title>Complete genome sequence of Corynebacterium casei LMG S-19264T (=DSM 44701T), isolated from a smear-ripened cheese.</title>
        <authorList>
            <consortium name="US DOE Joint Genome Institute (JGI-PGF)"/>
            <person name="Walter F."/>
            <person name="Albersmeier A."/>
            <person name="Kalinowski J."/>
            <person name="Ruckert C."/>
        </authorList>
    </citation>
    <scope>NUCLEOTIDE SEQUENCE [LARGE SCALE GENOMIC DNA]</scope>
    <source>
        <strain evidence="2 3">KCTC 12866</strain>
    </source>
</reference>
<dbReference type="RefSeq" id="WP_189564664.1">
    <property type="nucleotide sequence ID" value="NZ_BMXF01000002.1"/>
</dbReference>
<comment type="caution">
    <text evidence="2">The sequence shown here is derived from an EMBL/GenBank/DDBJ whole genome shotgun (WGS) entry which is preliminary data.</text>
</comment>
<dbReference type="AlphaFoldDB" id="A0A8J3G907"/>
<gene>
    <name evidence="2" type="ORF">GCM10007390_23830</name>
</gene>
<dbReference type="InterPro" id="IPR002716">
    <property type="entry name" value="PIN_dom"/>
</dbReference>
<dbReference type="Proteomes" id="UP000598271">
    <property type="component" value="Unassembled WGS sequence"/>
</dbReference>
<evidence type="ECO:0000313" key="3">
    <source>
        <dbReference type="Proteomes" id="UP000598271"/>
    </source>
</evidence>
<dbReference type="SUPFAM" id="SSF88723">
    <property type="entry name" value="PIN domain-like"/>
    <property type="match status" value="1"/>
</dbReference>
<evidence type="ECO:0000313" key="2">
    <source>
        <dbReference type="EMBL" id="GHB69474.1"/>
    </source>
</evidence>
<evidence type="ECO:0000259" key="1">
    <source>
        <dbReference type="Pfam" id="PF13470"/>
    </source>
</evidence>